<protein>
    <submittedName>
        <fullName evidence="1">Uncharacterized protein</fullName>
    </submittedName>
</protein>
<dbReference type="EMBL" id="GBRH01254293">
    <property type="protein sequence ID" value="JAD43602.1"/>
    <property type="molecule type" value="Transcribed_RNA"/>
</dbReference>
<proteinExistence type="predicted"/>
<evidence type="ECO:0000313" key="1">
    <source>
        <dbReference type="EMBL" id="JAD43602.1"/>
    </source>
</evidence>
<reference evidence="1" key="2">
    <citation type="journal article" date="2015" name="Data Brief">
        <title>Shoot transcriptome of the giant reed, Arundo donax.</title>
        <authorList>
            <person name="Barrero R.A."/>
            <person name="Guerrero F.D."/>
            <person name="Moolhuijzen P."/>
            <person name="Goolsby J.A."/>
            <person name="Tidwell J."/>
            <person name="Bellgard S.E."/>
            <person name="Bellgard M.I."/>
        </authorList>
    </citation>
    <scope>NUCLEOTIDE SEQUENCE</scope>
    <source>
        <tissue evidence="1">Shoot tissue taken approximately 20 cm above the soil surface</tissue>
    </source>
</reference>
<organism evidence="1">
    <name type="scientific">Arundo donax</name>
    <name type="common">Giant reed</name>
    <name type="synonym">Donax arundinaceus</name>
    <dbReference type="NCBI Taxonomy" id="35708"/>
    <lineage>
        <taxon>Eukaryota</taxon>
        <taxon>Viridiplantae</taxon>
        <taxon>Streptophyta</taxon>
        <taxon>Embryophyta</taxon>
        <taxon>Tracheophyta</taxon>
        <taxon>Spermatophyta</taxon>
        <taxon>Magnoliopsida</taxon>
        <taxon>Liliopsida</taxon>
        <taxon>Poales</taxon>
        <taxon>Poaceae</taxon>
        <taxon>PACMAD clade</taxon>
        <taxon>Arundinoideae</taxon>
        <taxon>Arundineae</taxon>
        <taxon>Arundo</taxon>
    </lineage>
</organism>
<reference evidence="1" key="1">
    <citation type="submission" date="2014-09" db="EMBL/GenBank/DDBJ databases">
        <authorList>
            <person name="Magalhaes I.L.F."/>
            <person name="Oliveira U."/>
            <person name="Santos F.R."/>
            <person name="Vidigal T.H.D.A."/>
            <person name="Brescovit A.D."/>
            <person name="Santos A.J."/>
        </authorList>
    </citation>
    <scope>NUCLEOTIDE SEQUENCE</scope>
    <source>
        <tissue evidence="1">Shoot tissue taken approximately 20 cm above the soil surface</tissue>
    </source>
</reference>
<sequence>MQLLIPFELFEEKSMFFAYEIHS</sequence>
<accession>A0A0A9A9A9</accession>
<name>A0A0A9A9A9_ARUDO</name>
<dbReference type="AlphaFoldDB" id="A0A0A9A9A9"/>